<proteinExistence type="predicted"/>
<comment type="caution">
    <text evidence="2">The sequence shown here is derived from an EMBL/GenBank/DDBJ whole genome shotgun (WGS) entry which is preliminary data.</text>
</comment>
<name>A0AAD3DGH9_9CHLO</name>
<feature type="compositionally biased region" description="Gly residues" evidence="1">
    <location>
        <begin position="267"/>
        <end position="287"/>
    </location>
</feature>
<evidence type="ECO:0000313" key="3">
    <source>
        <dbReference type="Proteomes" id="UP001054857"/>
    </source>
</evidence>
<feature type="compositionally biased region" description="Gly residues" evidence="1">
    <location>
        <begin position="246"/>
        <end position="256"/>
    </location>
</feature>
<feature type="compositionally biased region" description="Low complexity" evidence="1">
    <location>
        <begin position="257"/>
        <end position="266"/>
    </location>
</feature>
<feature type="region of interest" description="Disordered" evidence="1">
    <location>
        <begin position="242"/>
        <end position="288"/>
    </location>
</feature>
<dbReference type="Proteomes" id="UP001054857">
    <property type="component" value="Unassembled WGS sequence"/>
</dbReference>
<accession>A0AAD3DGH9</accession>
<keyword evidence="3" id="KW-1185">Reference proteome</keyword>
<evidence type="ECO:0000313" key="2">
    <source>
        <dbReference type="EMBL" id="GFR40337.1"/>
    </source>
</evidence>
<sequence length="416" mass="43525">MVLSWSLNGPAAAAPAARSKPRYDFRLEDQDWDKVCWGHLPKSDARSLPHQLSRRAKWAAVLRAAARPEGGGWRADFRPEEVTTWRLQALARVIDQEFFQGSFHRAVTRRLGRPLLYQAVDKYGDQAVQRGETLVTSAVVQSASSASSSSVAVPWATLPTATLASRRRSGLAPPLVVVRPTLLLPPPSVLNAVGGSVSATGSAGGGASGTSSSDCNDVAAAASGGGGEGKRWGWLGSLRLRRGSGQQVGGPGGASGGTAVAVSASSGGSGGRDGAKGGGRGGGGGRGKAATAAAAVPVVSRAATDGITATYSPNRGLVTFYRRAWSHSPTLGQPIRLDGIPCTTKLSWLAHTLGHEMLHVLLRTMCGGFSRDAPQNMALEGHGYNFLMLNWYVLGHRGHVYDTSGWRPPPPLPYRL</sequence>
<organism evidence="2 3">
    <name type="scientific">Astrephomene gubernaculifera</name>
    <dbReference type="NCBI Taxonomy" id="47775"/>
    <lineage>
        <taxon>Eukaryota</taxon>
        <taxon>Viridiplantae</taxon>
        <taxon>Chlorophyta</taxon>
        <taxon>core chlorophytes</taxon>
        <taxon>Chlorophyceae</taxon>
        <taxon>CS clade</taxon>
        <taxon>Chlamydomonadales</taxon>
        <taxon>Astrephomenaceae</taxon>
        <taxon>Astrephomene</taxon>
    </lineage>
</organism>
<gene>
    <name evidence="2" type="ORF">Agub_g879</name>
</gene>
<dbReference type="AlphaFoldDB" id="A0AAD3DGH9"/>
<reference evidence="2 3" key="1">
    <citation type="journal article" date="2021" name="Sci. Rep.">
        <title>Genome sequencing of the multicellular alga Astrephomene provides insights into convergent evolution of germ-soma differentiation.</title>
        <authorList>
            <person name="Yamashita S."/>
            <person name="Yamamoto K."/>
            <person name="Matsuzaki R."/>
            <person name="Suzuki S."/>
            <person name="Yamaguchi H."/>
            <person name="Hirooka S."/>
            <person name="Minakuchi Y."/>
            <person name="Miyagishima S."/>
            <person name="Kawachi M."/>
            <person name="Toyoda A."/>
            <person name="Nozaki H."/>
        </authorList>
    </citation>
    <scope>NUCLEOTIDE SEQUENCE [LARGE SCALE GENOMIC DNA]</scope>
    <source>
        <strain evidence="2 3">NIES-4017</strain>
    </source>
</reference>
<protein>
    <submittedName>
        <fullName evidence="2">Uncharacterized protein</fullName>
    </submittedName>
</protein>
<evidence type="ECO:0000256" key="1">
    <source>
        <dbReference type="SAM" id="MobiDB-lite"/>
    </source>
</evidence>
<dbReference type="EMBL" id="BMAR01000001">
    <property type="protein sequence ID" value="GFR40337.1"/>
    <property type="molecule type" value="Genomic_DNA"/>
</dbReference>